<reference evidence="1 2" key="1">
    <citation type="journal article" date="2021" name="Nat. Commun.">
        <title>Genetic determinants of endophytism in the Arabidopsis root mycobiome.</title>
        <authorList>
            <person name="Mesny F."/>
            <person name="Miyauchi S."/>
            <person name="Thiergart T."/>
            <person name="Pickel B."/>
            <person name="Atanasova L."/>
            <person name="Karlsson M."/>
            <person name="Huettel B."/>
            <person name="Barry K.W."/>
            <person name="Haridas S."/>
            <person name="Chen C."/>
            <person name="Bauer D."/>
            <person name="Andreopoulos W."/>
            <person name="Pangilinan J."/>
            <person name="LaButti K."/>
            <person name="Riley R."/>
            <person name="Lipzen A."/>
            <person name="Clum A."/>
            <person name="Drula E."/>
            <person name="Henrissat B."/>
            <person name="Kohler A."/>
            <person name="Grigoriev I.V."/>
            <person name="Martin F.M."/>
            <person name="Hacquard S."/>
        </authorList>
    </citation>
    <scope>NUCLEOTIDE SEQUENCE [LARGE SCALE GENOMIC DNA]</scope>
    <source>
        <strain evidence="1 2">MPI-SDFR-AT-0079</strain>
    </source>
</reference>
<sequence>MLIAVSDLDPFPRGGRSHGCVMLSTPWRSDGPSFPLLSCVVSGRHRVNRHHRCRPDLGLRRMARPGLAAGLDVVGLLGAVAIAESVVAVDALDRGRLVSRPFAIATNPEDGADISGRLGPYLLVVRKQPVWRSNMNGLVSKETGS</sequence>
<evidence type="ECO:0000313" key="1">
    <source>
        <dbReference type="EMBL" id="KAH6628740.1"/>
    </source>
</evidence>
<keyword evidence="2" id="KW-1185">Reference proteome</keyword>
<accession>A0ACB7P448</accession>
<dbReference type="EMBL" id="JAGIZQ010000005">
    <property type="protein sequence ID" value="KAH6628740.1"/>
    <property type="molecule type" value="Genomic_DNA"/>
</dbReference>
<comment type="caution">
    <text evidence="1">The sequence shown here is derived from an EMBL/GenBank/DDBJ whole genome shotgun (WGS) entry which is preliminary data.</text>
</comment>
<organism evidence="1 2">
    <name type="scientific">Chaetomium tenue</name>
    <dbReference type="NCBI Taxonomy" id="1854479"/>
    <lineage>
        <taxon>Eukaryota</taxon>
        <taxon>Fungi</taxon>
        <taxon>Dikarya</taxon>
        <taxon>Ascomycota</taxon>
        <taxon>Pezizomycotina</taxon>
        <taxon>Sordariomycetes</taxon>
        <taxon>Sordariomycetidae</taxon>
        <taxon>Sordariales</taxon>
        <taxon>Chaetomiaceae</taxon>
        <taxon>Chaetomium</taxon>
    </lineage>
</organism>
<proteinExistence type="predicted"/>
<protein>
    <submittedName>
        <fullName evidence="1">Uncharacterized protein</fullName>
    </submittedName>
</protein>
<evidence type="ECO:0000313" key="2">
    <source>
        <dbReference type="Proteomes" id="UP000724584"/>
    </source>
</evidence>
<gene>
    <name evidence="1" type="ORF">F5144DRAFT_323563</name>
</gene>
<name>A0ACB7P448_9PEZI</name>
<dbReference type="Proteomes" id="UP000724584">
    <property type="component" value="Unassembled WGS sequence"/>
</dbReference>